<dbReference type="NCBIfam" id="TIGR00436">
    <property type="entry name" value="era"/>
    <property type="match status" value="1"/>
</dbReference>
<evidence type="ECO:0000256" key="1">
    <source>
        <dbReference type="ARBA" id="ARBA00007921"/>
    </source>
</evidence>
<dbReference type="InterPro" id="IPR005225">
    <property type="entry name" value="Small_GTP-bd"/>
</dbReference>
<dbReference type="Gene3D" id="3.30.300.20">
    <property type="match status" value="1"/>
</dbReference>
<dbReference type="PROSITE" id="PS50823">
    <property type="entry name" value="KH_TYPE_2"/>
    <property type="match status" value="1"/>
</dbReference>
<keyword evidence="3 6" id="KW-0547">Nucleotide-binding</keyword>
<evidence type="ECO:0000256" key="2">
    <source>
        <dbReference type="ARBA" id="ARBA00020484"/>
    </source>
</evidence>
<proteinExistence type="inferred from homology"/>
<dbReference type="GO" id="GO:0005886">
    <property type="term" value="C:plasma membrane"/>
    <property type="evidence" value="ECO:0007669"/>
    <property type="project" value="UniProtKB-SubCell"/>
</dbReference>
<evidence type="ECO:0000256" key="8">
    <source>
        <dbReference type="RuleBase" id="RU003761"/>
    </source>
</evidence>
<comment type="similarity">
    <text evidence="1 6 7 8">Belongs to the TRAFAC class TrmE-Era-EngA-EngB-Septin-like GTPase superfamily. Era GTPase family.</text>
</comment>
<protein>
    <recommendedName>
        <fullName evidence="2 6">GTPase Era</fullName>
    </recommendedName>
</protein>
<feature type="region of interest" description="G1" evidence="7">
    <location>
        <begin position="14"/>
        <end position="21"/>
    </location>
</feature>
<dbReference type="InterPro" id="IPR027417">
    <property type="entry name" value="P-loop_NTPase"/>
</dbReference>
<dbReference type="Gene3D" id="3.40.50.300">
    <property type="entry name" value="P-loop containing nucleotide triphosphate hydrolases"/>
    <property type="match status" value="1"/>
</dbReference>
<evidence type="ECO:0000259" key="10">
    <source>
        <dbReference type="PROSITE" id="PS51713"/>
    </source>
</evidence>
<dbReference type="GO" id="GO:0043024">
    <property type="term" value="F:ribosomal small subunit binding"/>
    <property type="evidence" value="ECO:0007669"/>
    <property type="project" value="TreeGrafter"/>
</dbReference>
<dbReference type="GO" id="GO:0005829">
    <property type="term" value="C:cytosol"/>
    <property type="evidence" value="ECO:0007669"/>
    <property type="project" value="TreeGrafter"/>
</dbReference>
<dbReference type="InterPro" id="IPR006073">
    <property type="entry name" value="GTP-bd"/>
</dbReference>
<comment type="subcellular location">
    <subcellularLocation>
        <location evidence="6">Cytoplasm</location>
    </subcellularLocation>
    <subcellularLocation>
        <location evidence="6">Cell membrane</location>
        <topology evidence="6">Peripheral membrane protein</topology>
    </subcellularLocation>
</comment>
<comment type="function">
    <text evidence="6">An essential GTPase that binds both GDP and GTP, with rapid nucleotide exchange. Plays a role in 16S rRNA processing and 30S ribosomal subunit biogenesis and possibly also in cell cycle regulation and energy metabolism.</text>
</comment>
<dbReference type="GO" id="GO:0000028">
    <property type="term" value="P:ribosomal small subunit assembly"/>
    <property type="evidence" value="ECO:0007669"/>
    <property type="project" value="TreeGrafter"/>
</dbReference>
<evidence type="ECO:0000259" key="9">
    <source>
        <dbReference type="PROSITE" id="PS50823"/>
    </source>
</evidence>
<feature type="region of interest" description="G4" evidence="7">
    <location>
        <begin position="123"/>
        <end position="126"/>
    </location>
</feature>
<feature type="binding site" evidence="6">
    <location>
        <begin position="14"/>
        <end position="21"/>
    </location>
    <ligand>
        <name>GTP</name>
        <dbReference type="ChEBI" id="CHEBI:37565"/>
    </ligand>
</feature>
<dbReference type="InterPro" id="IPR004044">
    <property type="entry name" value="KH_dom_type_2"/>
</dbReference>
<feature type="binding site" evidence="6">
    <location>
        <begin position="123"/>
        <end position="126"/>
    </location>
    <ligand>
        <name>GTP</name>
        <dbReference type="ChEBI" id="CHEBI:37565"/>
    </ligand>
</feature>
<dbReference type="PROSITE" id="PS51713">
    <property type="entry name" value="G_ERA"/>
    <property type="match status" value="1"/>
</dbReference>
<dbReference type="CDD" id="cd22534">
    <property type="entry name" value="KH-II_Era"/>
    <property type="match status" value="1"/>
</dbReference>
<feature type="domain" description="Era-type G" evidence="10">
    <location>
        <begin position="6"/>
        <end position="175"/>
    </location>
</feature>
<dbReference type="InterPro" id="IPR009019">
    <property type="entry name" value="KH_sf_prok-type"/>
</dbReference>
<dbReference type="InterPro" id="IPR015946">
    <property type="entry name" value="KH_dom-like_a/b"/>
</dbReference>
<dbReference type="SUPFAM" id="SSF54814">
    <property type="entry name" value="Prokaryotic type KH domain (KH-domain type II)"/>
    <property type="match status" value="1"/>
</dbReference>
<evidence type="ECO:0000256" key="5">
    <source>
        <dbReference type="ARBA" id="ARBA00023134"/>
    </source>
</evidence>
<keyword evidence="4 6" id="KW-0694">RNA-binding</keyword>
<name>A0A7Z7LDK8_9BACT</name>
<dbReference type="PANTHER" id="PTHR42698:SF1">
    <property type="entry name" value="GTPASE ERA, MITOCHONDRIAL"/>
    <property type="match status" value="1"/>
</dbReference>
<keyword evidence="6" id="KW-1003">Cell membrane</keyword>
<keyword evidence="6" id="KW-0472">Membrane</keyword>
<dbReference type="NCBIfam" id="NF000908">
    <property type="entry name" value="PRK00089.1"/>
    <property type="match status" value="1"/>
</dbReference>
<evidence type="ECO:0000313" key="11">
    <source>
        <dbReference type="EMBL" id="SSC11631.1"/>
    </source>
</evidence>
<evidence type="ECO:0000313" key="12">
    <source>
        <dbReference type="Proteomes" id="UP000250796"/>
    </source>
</evidence>
<evidence type="ECO:0000256" key="6">
    <source>
        <dbReference type="HAMAP-Rule" id="MF_00367"/>
    </source>
</evidence>
<dbReference type="CDD" id="cd04163">
    <property type="entry name" value="Era"/>
    <property type="match status" value="1"/>
</dbReference>
<dbReference type="GO" id="GO:0005525">
    <property type="term" value="F:GTP binding"/>
    <property type="evidence" value="ECO:0007669"/>
    <property type="project" value="UniProtKB-UniRule"/>
</dbReference>
<dbReference type="KEGG" id="minf:MESINF_0182"/>
<dbReference type="InterPro" id="IPR030388">
    <property type="entry name" value="G_ERA_dom"/>
</dbReference>
<dbReference type="Pfam" id="PF07650">
    <property type="entry name" value="KH_2"/>
    <property type="match status" value="1"/>
</dbReference>
<dbReference type="InterPro" id="IPR005662">
    <property type="entry name" value="GTPase_Era-like"/>
</dbReference>
<gene>
    <name evidence="6 11" type="primary">era</name>
    <name evidence="11" type="ORF">MESINF_0182</name>
</gene>
<dbReference type="HAMAP" id="MF_00367">
    <property type="entry name" value="GTPase_Era"/>
    <property type="match status" value="1"/>
</dbReference>
<dbReference type="RefSeq" id="WP_169698080.1">
    <property type="nucleotide sequence ID" value="NZ_LS974202.1"/>
</dbReference>
<feature type="region of interest" description="G3" evidence="7">
    <location>
        <begin position="61"/>
        <end position="64"/>
    </location>
</feature>
<organism evidence="11 12">
    <name type="scientific">Mesotoga infera</name>
    <dbReference type="NCBI Taxonomy" id="1236046"/>
    <lineage>
        <taxon>Bacteria</taxon>
        <taxon>Thermotogati</taxon>
        <taxon>Thermotogota</taxon>
        <taxon>Thermotogae</taxon>
        <taxon>Kosmotogales</taxon>
        <taxon>Kosmotogaceae</taxon>
        <taxon>Mesotoga</taxon>
    </lineage>
</organism>
<dbReference type="PANTHER" id="PTHR42698">
    <property type="entry name" value="GTPASE ERA"/>
    <property type="match status" value="1"/>
</dbReference>
<feature type="binding site" evidence="6">
    <location>
        <begin position="61"/>
        <end position="65"/>
    </location>
    <ligand>
        <name>GTP</name>
        <dbReference type="ChEBI" id="CHEBI:37565"/>
    </ligand>
</feature>
<evidence type="ECO:0000256" key="7">
    <source>
        <dbReference type="PROSITE-ProRule" id="PRU01050"/>
    </source>
</evidence>
<dbReference type="Proteomes" id="UP000250796">
    <property type="component" value="Chromosome MESINF"/>
</dbReference>
<evidence type="ECO:0000256" key="3">
    <source>
        <dbReference type="ARBA" id="ARBA00022741"/>
    </source>
</evidence>
<dbReference type="AlphaFoldDB" id="A0A7Z7LDK8"/>
<dbReference type="SUPFAM" id="SSF52540">
    <property type="entry name" value="P-loop containing nucleoside triphosphate hydrolases"/>
    <property type="match status" value="1"/>
</dbReference>
<keyword evidence="6" id="KW-0699">rRNA-binding</keyword>
<keyword evidence="12" id="KW-1185">Reference proteome</keyword>
<accession>A0A7Z7LDK8</accession>
<dbReference type="Pfam" id="PF01926">
    <property type="entry name" value="MMR_HSR1"/>
    <property type="match status" value="1"/>
</dbReference>
<feature type="domain" description="KH type-2" evidence="9">
    <location>
        <begin position="206"/>
        <end position="282"/>
    </location>
</feature>
<sequence>MSEIFKSGIVALVGKPNVGKSSLINRIIGEKIAIVSDKPQTTRNRIGGIYTTEHGQIVFYDTPGIHKPLHKLGQYILKVATSSLLGVDLLLVMVDPTDGLRESDRLVATHVNGSRVPVFLVINKIDAYSDGKLLHNFSENASRLFENVLERFYISAEKGTGVDSMIEAIFKFLPSGKLLFPEDYITDRSSRFMASEIVREKVLLHTHQEIPHSVGVSVQEFKDEGELLRIRADIVVERNSQKPIILGKGGSMIKLIGSDARRDMEYIFDQKVFLDLFVKVREKWRDKDSMIQEFTNLKDELS</sequence>
<evidence type="ECO:0000256" key="4">
    <source>
        <dbReference type="ARBA" id="ARBA00022884"/>
    </source>
</evidence>
<dbReference type="EMBL" id="LS974202">
    <property type="protein sequence ID" value="SSC11631.1"/>
    <property type="molecule type" value="Genomic_DNA"/>
</dbReference>
<reference evidence="11 12" key="1">
    <citation type="submission" date="2017-01" db="EMBL/GenBank/DDBJ databases">
        <authorList>
            <person name="Erauso G."/>
        </authorList>
    </citation>
    <scope>NUCLEOTIDE SEQUENCE [LARGE SCALE GENOMIC DNA]</scope>
    <source>
        <strain evidence="11">MESINF1</strain>
    </source>
</reference>
<feature type="region of interest" description="G2" evidence="7">
    <location>
        <begin position="40"/>
        <end position="44"/>
    </location>
</feature>
<comment type="subunit">
    <text evidence="6">Monomer.</text>
</comment>
<dbReference type="NCBIfam" id="TIGR00231">
    <property type="entry name" value="small_GTP"/>
    <property type="match status" value="1"/>
</dbReference>
<dbReference type="GO" id="GO:0003924">
    <property type="term" value="F:GTPase activity"/>
    <property type="evidence" value="ECO:0007669"/>
    <property type="project" value="UniProtKB-UniRule"/>
</dbReference>
<dbReference type="GO" id="GO:0070181">
    <property type="term" value="F:small ribosomal subunit rRNA binding"/>
    <property type="evidence" value="ECO:0007669"/>
    <property type="project" value="UniProtKB-UniRule"/>
</dbReference>
<keyword evidence="6" id="KW-0690">Ribosome biogenesis</keyword>
<feature type="region of interest" description="G5" evidence="7">
    <location>
        <begin position="154"/>
        <end position="156"/>
    </location>
</feature>
<keyword evidence="6" id="KW-0963">Cytoplasm</keyword>
<keyword evidence="5 6" id="KW-0342">GTP-binding</keyword>